<keyword evidence="2" id="KW-1185">Reference proteome</keyword>
<proteinExistence type="predicted"/>
<evidence type="ECO:0000313" key="1">
    <source>
        <dbReference type="EMBL" id="KAI9507953.1"/>
    </source>
</evidence>
<name>A0ACC0U8K6_9AGAM</name>
<dbReference type="EMBL" id="JAGFNK010000106">
    <property type="protein sequence ID" value="KAI9507953.1"/>
    <property type="molecule type" value="Genomic_DNA"/>
</dbReference>
<reference evidence="1" key="1">
    <citation type="submission" date="2021-03" db="EMBL/GenBank/DDBJ databases">
        <title>Evolutionary priming and transition to the ectomycorrhizal habit in an iconic lineage of mushroom-forming fungi: is preadaptation a requirement?</title>
        <authorList>
            <consortium name="DOE Joint Genome Institute"/>
            <person name="Looney B.P."/>
            <person name="Miyauchi S."/>
            <person name="Morin E."/>
            <person name="Drula E."/>
            <person name="Courty P.E."/>
            <person name="Chicoki N."/>
            <person name="Fauchery L."/>
            <person name="Kohler A."/>
            <person name="Kuo A."/>
            <person name="LaButti K."/>
            <person name="Pangilinan J."/>
            <person name="Lipzen A."/>
            <person name="Riley R."/>
            <person name="Andreopoulos W."/>
            <person name="He G."/>
            <person name="Johnson J."/>
            <person name="Barry K.W."/>
            <person name="Grigoriev I.V."/>
            <person name="Nagy L."/>
            <person name="Hibbett D."/>
            <person name="Henrissat B."/>
            <person name="Matheny P.B."/>
            <person name="Labbe J."/>
            <person name="Martin A.F."/>
        </authorList>
    </citation>
    <scope>NUCLEOTIDE SEQUENCE</scope>
    <source>
        <strain evidence="1">BPL698</strain>
    </source>
</reference>
<organism evidence="1 2">
    <name type="scientific">Russula earlei</name>
    <dbReference type="NCBI Taxonomy" id="71964"/>
    <lineage>
        <taxon>Eukaryota</taxon>
        <taxon>Fungi</taxon>
        <taxon>Dikarya</taxon>
        <taxon>Basidiomycota</taxon>
        <taxon>Agaricomycotina</taxon>
        <taxon>Agaricomycetes</taxon>
        <taxon>Russulales</taxon>
        <taxon>Russulaceae</taxon>
        <taxon>Russula</taxon>
    </lineage>
</organism>
<comment type="caution">
    <text evidence="1">The sequence shown here is derived from an EMBL/GenBank/DDBJ whole genome shotgun (WGS) entry which is preliminary data.</text>
</comment>
<gene>
    <name evidence="1" type="ORF">F5148DRAFT_1200841</name>
</gene>
<accession>A0ACC0U8K6</accession>
<sequence length="274" mass="30070">MSKGSVISKGLVILQTGWFVTQCIARGAQGLPITEIELVTVAFATLNLVMYLLWWNKPLNVGRGARVYKKRNAQRPTNDGHVDATSSVGFWGALRDAISDLPAAIARGPSTTVTGDNPWLIRVLLWPANKPFSIFLGEDDQSCTNLKRVQTFYPHGWVVGRMHFAVSIVTAVTLAFGAIHCVGWSFAFPLGIERTLWRVASVSIAVVPILFLLLVFASIPCNISDSVATTIAFLLLSLYILGRLTLLVLPFLCLRSLPPAAFRTVHWTSFIPHV</sequence>
<dbReference type="Proteomes" id="UP001207468">
    <property type="component" value="Unassembled WGS sequence"/>
</dbReference>
<evidence type="ECO:0000313" key="2">
    <source>
        <dbReference type="Proteomes" id="UP001207468"/>
    </source>
</evidence>
<protein>
    <submittedName>
        <fullName evidence="1">Uncharacterized protein</fullName>
    </submittedName>
</protein>